<evidence type="ECO:0000256" key="7">
    <source>
        <dbReference type="HAMAP-Rule" id="MF_00360"/>
    </source>
</evidence>
<organism evidence="9 10">
    <name type="scientific">Shewanella jiangmenensis</name>
    <dbReference type="NCBI Taxonomy" id="2837387"/>
    <lineage>
        <taxon>Bacteria</taxon>
        <taxon>Pseudomonadati</taxon>
        <taxon>Pseudomonadota</taxon>
        <taxon>Gammaproteobacteria</taxon>
        <taxon>Alteromonadales</taxon>
        <taxon>Shewanellaceae</taxon>
        <taxon>Shewanella</taxon>
    </lineage>
</organism>
<evidence type="ECO:0000256" key="2">
    <source>
        <dbReference type="ARBA" id="ARBA00022730"/>
    </source>
</evidence>
<evidence type="ECO:0000256" key="6">
    <source>
        <dbReference type="ARBA" id="ARBA00035294"/>
    </source>
</evidence>
<evidence type="ECO:0000313" key="10">
    <source>
        <dbReference type="Proteomes" id="UP001195903"/>
    </source>
</evidence>
<evidence type="ECO:0000256" key="8">
    <source>
        <dbReference type="SAM" id="MobiDB-lite"/>
    </source>
</evidence>
<dbReference type="RefSeq" id="WP_214506034.1">
    <property type="nucleotide sequence ID" value="NZ_JAHEPS010000001.1"/>
</dbReference>
<keyword evidence="3 7" id="KW-0689">Ribosomal protein</keyword>
<keyword evidence="7" id="KW-0694">RNA-binding</keyword>
<comment type="function">
    <text evidence="5 7">Binds together with bS18 to 16S ribosomal RNA.</text>
</comment>
<feature type="compositionally biased region" description="Basic and acidic residues" evidence="8">
    <location>
        <begin position="104"/>
        <end position="122"/>
    </location>
</feature>
<evidence type="ECO:0000256" key="4">
    <source>
        <dbReference type="ARBA" id="ARBA00023274"/>
    </source>
</evidence>
<dbReference type="InterPro" id="IPR035980">
    <property type="entry name" value="Ribosomal_bS6_sf"/>
</dbReference>
<dbReference type="PANTHER" id="PTHR21011:SF1">
    <property type="entry name" value="SMALL RIBOSOMAL SUBUNIT PROTEIN BS6M"/>
    <property type="match status" value="1"/>
</dbReference>
<keyword evidence="2 7" id="KW-0699">rRNA-binding</keyword>
<dbReference type="InterPro" id="IPR014717">
    <property type="entry name" value="Transl_elong_EF1B/ribsomal_bS6"/>
</dbReference>
<keyword evidence="4 7" id="KW-0687">Ribonucleoprotein</keyword>
<reference evidence="9 10" key="1">
    <citation type="submission" date="2021-05" db="EMBL/GenBank/DDBJ databases">
        <title>Shewanella sp. JM162201.</title>
        <authorList>
            <person name="Xu S."/>
            <person name="Li A."/>
        </authorList>
    </citation>
    <scope>NUCLEOTIDE SEQUENCE [LARGE SCALE GENOMIC DNA]</scope>
    <source>
        <strain evidence="9 10">JM162201</strain>
    </source>
</reference>
<dbReference type="GO" id="GO:0005840">
    <property type="term" value="C:ribosome"/>
    <property type="evidence" value="ECO:0007669"/>
    <property type="project" value="UniProtKB-KW"/>
</dbReference>
<protein>
    <recommendedName>
        <fullName evidence="6 7">Small ribosomal subunit protein bS6</fullName>
    </recommendedName>
</protein>
<dbReference type="InterPro" id="IPR000529">
    <property type="entry name" value="Ribosomal_bS6"/>
</dbReference>
<proteinExistence type="inferred from homology"/>
<dbReference type="Proteomes" id="UP001195903">
    <property type="component" value="Unassembled WGS sequence"/>
</dbReference>
<dbReference type="Gene3D" id="3.30.70.60">
    <property type="match status" value="1"/>
</dbReference>
<dbReference type="EMBL" id="JAHEPS010000001">
    <property type="protein sequence ID" value="MBT1443883.1"/>
    <property type="molecule type" value="Genomic_DNA"/>
</dbReference>
<evidence type="ECO:0000256" key="1">
    <source>
        <dbReference type="ARBA" id="ARBA00009512"/>
    </source>
</evidence>
<dbReference type="HAMAP" id="MF_00360">
    <property type="entry name" value="Ribosomal_bS6"/>
    <property type="match status" value="1"/>
</dbReference>
<dbReference type="CDD" id="cd00473">
    <property type="entry name" value="bS6"/>
    <property type="match status" value="1"/>
</dbReference>
<comment type="similarity">
    <text evidence="1 7">Belongs to the bacterial ribosomal protein bS6 family.</text>
</comment>
<dbReference type="NCBIfam" id="TIGR00166">
    <property type="entry name" value="S6"/>
    <property type="match status" value="1"/>
</dbReference>
<name>A0ABS5V086_9GAMM</name>
<gene>
    <name evidence="7 9" type="primary">rpsF</name>
    <name evidence="9" type="ORF">KJI95_05015</name>
</gene>
<dbReference type="InterPro" id="IPR020814">
    <property type="entry name" value="Ribosomal_S6_plastid/chlpt"/>
</dbReference>
<sequence>MRHYEIVFMVHPDQSEQVAGMIERYTGVITDANGKIHRLEDWGRRQLAYPIQDLHKAHYVLMNVEATAESVEELETAFRFNDAVLRSMVMRTKGAITEASPMAKARDERDARRAAASEKVADFEESEENAEESAE</sequence>
<comment type="caution">
    <text evidence="9">The sequence shown here is derived from an EMBL/GenBank/DDBJ whole genome shotgun (WGS) entry which is preliminary data.</text>
</comment>
<dbReference type="Pfam" id="PF01250">
    <property type="entry name" value="Ribosomal_S6"/>
    <property type="match status" value="1"/>
</dbReference>
<evidence type="ECO:0000313" key="9">
    <source>
        <dbReference type="EMBL" id="MBT1443883.1"/>
    </source>
</evidence>
<keyword evidence="10" id="KW-1185">Reference proteome</keyword>
<accession>A0ABS5V086</accession>
<dbReference type="PANTHER" id="PTHR21011">
    <property type="entry name" value="MITOCHONDRIAL 28S RIBOSOMAL PROTEIN S6"/>
    <property type="match status" value="1"/>
</dbReference>
<dbReference type="SUPFAM" id="SSF54995">
    <property type="entry name" value="Ribosomal protein S6"/>
    <property type="match status" value="1"/>
</dbReference>
<evidence type="ECO:0000256" key="5">
    <source>
        <dbReference type="ARBA" id="ARBA00035104"/>
    </source>
</evidence>
<feature type="compositionally biased region" description="Acidic residues" evidence="8">
    <location>
        <begin position="123"/>
        <end position="135"/>
    </location>
</feature>
<evidence type="ECO:0000256" key="3">
    <source>
        <dbReference type="ARBA" id="ARBA00022980"/>
    </source>
</evidence>
<feature type="region of interest" description="Disordered" evidence="8">
    <location>
        <begin position="99"/>
        <end position="135"/>
    </location>
</feature>